<dbReference type="AlphaFoldDB" id="A0A9P7ZHP2"/>
<dbReference type="PANTHER" id="PTHR46095:SF1">
    <property type="entry name" value="ZINC FINGER PROTEIN 593"/>
    <property type="match status" value="1"/>
</dbReference>
<feature type="domain" description="C2H2-type" evidence="11">
    <location>
        <begin position="52"/>
        <end position="74"/>
    </location>
</feature>
<dbReference type="PROSITE" id="PS00028">
    <property type="entry name" value="ZINC_FINGER_C2H2_1"/>
    <property type="match status" value="1"/>
</dbReference>
<dbReference type="Proteomes" id="UP000887229">
    <property type="component" value="Unassembled WGS sequence"/>
</dbReference>
<sequence length="118" mass="13418">MGVTNKRTITKTRRKTRDLDQIKADLESPKHLAQFQQLKAAEDLPALGRHYCVECAKYFDSDEALSRHTSAKPHKRRLKQLREGPYTHKEADAAGGLWTDNGRPQDDPISNEDSIMTT</sequence>
<keyword evidence="4" id="KW-0690">Ribosome biogenesis</keyword>
<dbReference type="FunFam" id="3.30.160.60:FF:000299">
    <property type="entry name" value="Zinc finger protein 593"/>
    <property type="match status" value="1"/>
</dbReference>
<evidence type="ECO:0000256" key="9">
    <source>
        <dbReference type="ARBA" id="ARBA00038064"/>
    </source>
</evidence>
<evidence type="ECO:0000256" key="5">
    <source>
        <dbReference type="ARBA" id="ARBA00022723"/>
    </source>
</evidence>
<feature type="region of interest" description="Disordered" evidence="10">
    <location>
        <begin position="66"/>
        <end position="118"/>
    </location>
</feature>
<evidence type="ECO:0000256" key="10">
    <source>
        <dbReference type="SAM" id="MobiDB-lite"/>
    </source>
</evidence>
<dbReference type="InterPro" id="IPR022755">
    <property type="entry name" value="Znf_C2H2_jaz"/>
</dbReference>
<accession>A0A9P7ZHP2</accession>
<feature type="compositionally biased region" description="Basic residues" evidence="10">
    <location>
        <begin position="69"/>
        <end position="79"/>
    </location>
</feature>
<evidence type="ECO:0000259" key="11">
    <source>
        <dbReference type="PROSITE" id="PS00028"/>
    </source>
</evidence>
<keyword evidence="13" id="KW-1185">Reference proteome</keyword>
<keyword evidence="6" id="KW-0863">Zinc-finger</keyword>
<evidence type="ECO:0000256" key="1">
    <source>
        <dbReference type="ARBA" id="ARBA00004123"/>
    </source>
</evidence>
<dbReference type="PANTHER" id="PTHR46095">
    <property type="entry name" value="ZINC FINGER PROTEIN 593"/>
    <property type="match status" value="1"/>
</dbReference>
<dbReference type="GO" id="GO:0042254">
    <property type="term" value="P:ribosome biogenesis"/>
    <property type="evidence" value="ECO:0007669"/>
    <property type="project" value="UniProtKB-KW"/>
</dbReference>
<keyword evidence="8" id="KW-0539">Nucleus</keyword>
<dbReference type="GO" id="GO:0005634">
    <property type="term" value="C:nucleus"/>
    <property type="evidence" value="ECO:0007669"/>
    <property type="project" value="UniProtKB-SubCell"/>
</dbReference>
<proteinExistence type="inferred from homology"/>
<keyword evidence="7" id="KW-0862">Zinc</keyword>
<protein>
    <recommendedName>
        <fullName evidence="11">C2H2-type domain-containing protein</fullName>
    </recommendedName>
</protein>
<dbReference type="GO" id="GO:0008270">
    <property type="term" value="F:zinc ion binding"/>
    <property type="evidence" value="ECO:0007669"/>
    <property type="project" value="UniProtKB-KW"/>
</dbReference>
<dbReference type="GeneID" id="70289492"/>
<dbReference type="SUPFAM" id="SSF57667">
    <property type="entry name" value="beta-beta-alpha zinc fingers"/>
    <property type="match status" value="1"/>
</dbReference>
<dbReference type="Pfam" id="PF12171">
    <property type="entry name" value="zf-C2H2_jaz"/>
    <property type="match status" value="1"/>
</dbReference>
<evidence type="ECO:0000256" key="7">
    <source>
        <dbReference type="ARBA" id="ARBA00022833"/>
    </source>
</evidence>
<keyword evidence="3" id="KW-0963">Cytoplasm</keyword>
<dbReference type="OrthoDB" id="24683at2759"/>
<dbReference type="GO" id="GO:0043021">
    <property type="term" value="F:ribonucleoprotein complex binding"/>
    <property type="evidence" value="ECO:0007669"/>
    <property type="project" value="UniProtKB-ARBA"/>
</dbReference>
<evidence type="ECO:0000256" key="6">
    <source>
        <dbReference type="ARBA" id="ARBA00022771"/>
    </source>
</evidence>
<evidence type="ECO:0000256" key="3">
    <source>
        <dbReference type="ARBA" id="ARBA00022490"/>
    </source>
</evidence>
<dbReference type="RefSeq" id="XP_046115612.1">
    <property type="nucleotide sequence ID" value="XM_046258589.1"/>
</dbReference>
<dbReference type="InterPro" id="IPR013087">
    <property type="entry name" value="Znf_C2H2_type"/>
</dbReference>
<keyword evidence="5" id="KW-0479">Metal-binding</keyword>
<comment type="subcellular location">
    <subcellularLocation>
        <location evidence="2">Cytoplasm</location>
    </subcellularLocation>
    <subcellularLocation>
        <location evidence="1">Nucleus</location>
    </subcellularLocation>
</comment>
<evidence type="ECO:0000313" key="12">
    <source>
        <dbReference type="EMBL" id="KAG9251688.1"/>
    </source>
</evidence>
<gene>
    <name evidence="12" type="ORF">F5Z01DRAFT_261105</name>
</gene>
<evidence type="ECO:0000256" key="8">
    <source>
        <dbReference type="ARBA" id="ARBA00023242"/>
    </source>
</evidence>
<feature type="compositionally biased region" description="Basic and acidic residues" evidence="10">
    <location>
        <begin position="80"/>
        <end position="92"/>
    </location>
</feature>
<evidence type="ECO:0000313" key="13">
    <source>
        <dbReference type="Proteomes" id="UP000887229"/>
    </source>
</evidence>
<name>A0A9P7ZHP2_9HYPO</name>
<organism evidence="12 13">
    <name type="scientific">Emericellopsis atlantica</name>
    <dbReference type="NCBI Taxonomy" id="2614577"/>
    <lineage>
        <taxon>Eukaryota</taxon>
        <taxon>Fungi</taxon>
        <taxon>Dikarya</taxon>
        <taxon>Ascomycota</taxon>
        <taxon>Pezizomycotina</taxon>
        <taxon>Sordariomycetes</taxon>
        <taxon>Hypocreomycetidae</taxon>
        <taxon>Hypocreales</taxon>
        <taxon>Bionectriaceae</taxon>
        <taxon>Emericellopsis</taxon>
    </lineage>
</organism>
<dbReference type="GO" id="GO:0005737">
    <property type="term" value="C:cytoplasm"/>
    <property type="evidence" value="ECO:0007669"/>
    <property type="project" value="UniProtKB-SubCell"/>
</dbReference>
<comment type="similarity">
    <text evidence="9">Belongs to the ZNF593/BUD20 C2H2-type zinc-finger protein family.</text>
</comment>
<dbReference type="InterPro" id="IPR036236">
    <property type="entry name" value="Znf_C2H2_sf"/>
</dbReference>
<dbReference type="EMBL" id="MU251266">
    <property type="protein sequence ID" value="KAG9251688.1"/>
    <property type="molecule type" value="Genomic_DNA"/>
</dbReference>
<comment type="caution">
    <text evidence="12">The sequence shown here is derived from an EMBL/GenBank/DDBJ whole genome shotgun (WGS) entry which is preliminary data.</text>
</comment>
<dbReference type="InterPro" id="IPR051879">
    <property type="entry name" value="C2H2-ZF_Maturation_Protein"/>
</dbReference>
<dbReference type="Gene3D" id="3.30.160.60">
    <property type="entry name" value="Classic Zinc Finger"/>
    <property type="match status" value="1"/>
</dbReference>
<evidence type="ECO:0000256" key="4">
    <source>
        <dbReference type="ARBA" id="ARBA00022517"/>
    </source>
</evidence>
<evidence type="ECO:0000256" key="2">
    <source>
        <dbReference type="ARBA" id="ARBA00004496"/>
    </source>
</evidence>
<reference evidence="12" key="1">
    <citation type="journal article" date="2021" name="IMA Fungus">
        <title>Genomic characterization of three marine fungi, including Emericellopsis atlantica sp. nov. with signatures of a generalist lifestyle and marine biomass degradation.</title>
        <authorList>
            <person name="Hagestad O.C."/>
            <person name="Hou L."/>
            <person name="Andersen J.H."/>
            <person name="Hansen E.H."/>
            <person name="Altermark B."/>
            <person name="Li C."/>
            <person name="Kuhnert E."/>
            <person name="Cox R.J."/>
            <person name="Crous P.W."/>
            <person name="Spatafora J.W."/>
            <person name="Lail K."/>
            <person name="Amirebrahimi M."/>
            <person name="Lipzen A."/>
            <person name="Pangilinan J."/>
            <person name="Andreopoulos W."/>
            <person name="Hayes R.D."/>
            <person name="Ng V."/>
            <person name="Grigoriev I.V."/>
            <person name="Jackson S.A."/>
            <person name="Sutton T.D.S."/>
            <person name="Dobson A.D.W."/>
            <person name="Rama T."/>
        </authorList>
    </citation>
    <scope>NUCLEOTIDE SEQUENCE</scope>
    <source>
        <strain evidence="12">TS7</strain>
    </source>
</reference>